<evidence type="ECO:0000313" key="2">
    <source>
        <dbReference type="WBParaSite" id="PS1159_v2.g9141.t1"/>
    </source>
</evidence>
<organism evidence="1 2">
    <name type="scientific">Panagrolaimus sp. PS1159</name>
    <dbReference type="NCBI Taxonomy" id="55785"/>
    <lineage>
        <taxon>Eukaryota</taxon>
        <taxon>Metazoa</taxon>
        <taxon>Ecdysozoa</taxon>
        <taxon>Nematoda</taxon>
        <taxon>Chromadorea</taxon>
        <taxon>Rhabditida</taxon>
        <taxon>Tylenchina</taxon>
        <taxon>Panagrolaimomorpha</taxon>
        <taxon>Panagrolaimoidea</taxon>
        <taxon>Panagrolaimidae</taxon>
        <taxon>Panagrolaimus</taxon>
    </lineage>
</organism>
<proteinExistence type="predicted"/>
<dbReference type="WBParaSite" id="PS1159_v2.g9141.t1">
    <property type="protein sequence ID" value="PS1159_v2.g9141.t1"/>
    <property type="gene ID" value="PS1159_v2.g9141"/>
</dbReference>
<evidence type="ECO:0000313" key="1">
    <source>
        <dbReference type="Proteomes" id="UP000887580"/>
    </source>
</evidence>
<name>A0AC35GV37_9BILA</name>
<sequence>MKAEKVFNILFFKPFSTLCHCIIRNLSRNKLFSRIWQQKNKTLKFPKPFVYTTTSTFFIGASYLGFRAMVPYNSKYEEENDIKLSKRQQRFQDFASIEYNGTAYMSPQDFLDSLINDEPKERIFRRVVKEEQVKKMLKRTPPLRKGSSKLFRELGENGLISYAEYVFMITLLTKSQQSFNLAFLMFDEDENSMIDKMEFLKVRSLILSMPLSNKKEIEDDDCEIYRNFDFNSRLFERFGGSSIPRLLEEIISSTKQFHPILTTSPNSQIIPVEDEAKTDTTIVVHLFGQSGRDSLSFDQFQIFYGNLQRELIEIEFQEFSRGKSEISPIEFAHLVLRYSIVDRSDQSPYIQRVYERTNDDRGINLEQFEQFSMFLNNLDDFTKAVKLFTAADLPVSRNEFIRAVKCSTGFDLDAKLVDMLYRIFDANNDDRLSYSEFIAIMNDRLHRGFKTYTRTQNVLVGWNAFRDCVIHELSVSQ</sequence>
<dbReference type="Proteomes" id="UP000887580">
    <property type="component" value="Unplaced"/>
</dbReference>
<accession>A0AC35GV37</accession>
<reference evidence="2" key="1">
    <citation type="submission" date="2022-11" db="UniProtKB">
        <authorList>
            <consortium name="WormBaseParasite"/>
        </authorList>
    </citation>
    <scope>IDENTIFICATION</scope>
</reference>
<protein>
    <submittedName>
        <fullName evidence="2">EF-hand domain-containing protein</fullName>
    </submittedName>
</protein>